<dbReference type="Pfam" id="PF05016">
    <property type="entry name" value="ParE_toxin"/>
    <property type="match status" value="1"/>
</dbReference>
<accession>A0AA37SQT4</accession>
<keyword evidence="3" id="KW-1185">Reference proteome</keyword>
<sequence>MVREIIWSPEALELLEGILTYWEERNGSKKYSLNLNKYFQDVLRQVSKYPESGRVTKYRDVYYRIVKDYFIYYAYNEEVIEVLSLCDMRRDPDYIKSLLDR</sequence>
<protein>
    <recommendedName>
        <fullName evidence="4">Type II toxin-antitoxin system RelE/ParE family toxin</fullName>
    </recommendedName>
</protein>
<dbReference type="AlphaFoldDB" id="A0AA37SQT4"/>
<dbReference type="EMBL" id="BSOH01000014">
    <property type="protein sequence ID" value="GLR17919.1"/>
    <property type="molecule type" value="Genomic_DNA"/>
</dbReference>
<evidence type="ECO:0000256" key="1">
    <source>
        <dbReference type="ARBA" id="ARBA00022649"/>
    </source>
</evidence>
<comment type="caution">
    <text evidence="2">The sequence shown here is derived from an EMBL/GenBank/DDBJ whole genome shotgun (WGS) entry which is preliminary data.</text>
</comment>
<proteinExistence type="predicted"/>
<name>A0AA37SQT4_9BACT</name>
<dbReference type="Gene3D" id="3.30.2310.20">
    <property type="entry name" value="RelE-like"/>
    <property type="match status" value="1"/>
</dbReference>
<evidence type="ECO:0000313" key="3">
    <source>
        <dbReference type="Proteomes" id="UP001156666"/>
    </source>
</evidence>
<keyword evidence="1" id="KW-1277">Toxin-antitoxin system</keyword>
<dbReference type="InterPro" id="IPR035093">
    <property type="entry name" value="RelE/ParE_toxin_dom_sf"/>
</dbReference>
<organism evidence="2 3">
    <name type="scientific">Portibacter lacus</name>
    <dbReference type="NCBI Taxonomy" id="1099794"/>
    <lineage>
        <taxon>Bacteria</taxon>
        <taxon>Pseudomonadati</taxon>
        <taxon>Bacteroidota</taxon>
        <taxon>Saprospiria</taxon>
        <taxon>Saprospirales</taxon>
        <taxon>Haliscomenobacteraceae</taxon>
        <taxon>Portibacter</taxon>
    </lineage>
</organism>
<dbReference type="InterPro" id="IPR007712">
    <property type="entry name" value="RelE/ParE_toxin"/>
</dbReference>
<evidence type="ECO:0000313" key="2">
    <source>
        <dbReference type="EMBL" id="GLR17919.1"/>
    </source>
</evidence>
<reference evidence="2" key="1">
    <citation type="journal article" date="2014" name="Int. J. Syst. Evol. Microbiol.">
        <title>Complete genome sequence of Corynebacterium casei LMG S-19264T (=DSM 44701T), isolated from a smear-ripened cheese.</title>
        <authorList>
            <consortium name="US DOE Joint Genome Institute (JGI-PGF)"/>
            <person name="Walter F."/>
            <person name="Albersmeier A."/>
            <person name="Kalinowski J."/>
            <person name="Ruckert C."/>
        </authorList>
    </citation>
    <scope>NUCLEOTIDE SEQUENCE</scope>
    <source>
        <strain evidence="2">NBRC 108769</strain>
    </source>
</reference>
<dbReference type="RefSeq" id="WP_235291597.1">
    <property type="nucleotide sequence ID" value="NZ_BSOH01000014.1"/>
</dbReference>
<reference evidence="2" key="2">
    <citation type="submission" date="2023-01" db="EMBL/GenBank/DDBJ databases">
        <title>Draft genome sequence of Portibacter lacus strain NBRC 108769.</title>
        <authorList>
            <person name="Sun Q."/>
            <person name="Mori K."/>
        </authorList>
    </citation>
    <scope>NUCLEOTIDE SEQUENCE</scope>
    <source>
        <strain evidence="2">NBRC 108769</strain>
    </source>
</reference>
<gene>
    <name evidence="2" type="ORF">GCM10007940_25340</name>
</gene>
<dbReference type="Proteomes" id="UP001156666">
    <property type="component" value="Unassembled WGS sequence"/>
</dbReference>
<evidence type="ECO:0008006" key="4">
    <source>
        <dbReference type="Google" id="ProtNLM"/>
    </source>
</evidence>